<dbReference type="Gene3D" id="3.50.50.60">
    <property type="entry name" value="FAD/NAD(P)-binding domain"/>
    <property type="match status" value="1"/>
</dbReference>
<dbReference type="PANTHER" id="PTHR43747">
    <property type="entry name" value="FAD-BINDING PROTEIN"/>
    <property type="match status" value="1"/>
</dbReference>
<keyword evidence="3" id="KW-0560">Oxidoreductase</keyword>
<keyword evidence="1" id="KW-0472">Membrane</keyword>
<gene>
    <name evidence="3" type="ORF">Q4Q40_05640</name>
</gene>
<dbReference type="Proteomes" id="UP001176806">
    <property type="component" value="Unassembled WGS sequence"/>
</dbReference>
<dbReference type="PROSITE" id="PS51257">
    <property type="entry name" value="PROKAR_LIPOPROTEIN"/>
    <property type="match status" value="1"/>
</dbReference>
<evidence type="ECO:0000313" key="3">
    <source>
        <dbReference type="EMBL" id="MDO5973659.1"/>
    </source>
</evidence>
<dbReference type="SUPFAM" id="SSF51905">
    <property type="entry name" value="FAD/NAD(P)-binding domain"/>
    <property type="match status" value="1"/>
</dbReference>
<comment type="caution">
    <text evidence="3">The sequence shown here is derived from an EMBL/GenBank/DDBJ whole genome shotgun (WGS) entry which is preliminary data.</text>
</comment>
<dbReference type="EMBL" id="JAUOEL010000002">
    <property type="protein sequence ID" value="MDO5973659.1"/>
    <property type="molecule type" value="Genomic_DNA"/>
</dbReference>
<dbReference type="PANTHER" id="PTHR43747:SF1">
    <property type="entry name" value="SLR1998 PROTEIN"/>
    <property type="match status" value="1"/>
</dbReference>
<dbReference type="GO" id="GO:0004497">
    <property type="term" value="F:monooxygenase activity"/>
    <property type="evidence" value="ECO:0007669"/>
    <property type="project" value="UniProtKB-KW"/>
</dbReference>
<protein>
    <submittedName>
        <fullName evidence="3">FAD-dependent monooxygenase</fullName>
    </submittedName>
</protein>
<evidence type="ECO:0000256" key="1">
    <source>
        <dbReference type="SAM" id="Phobius"/>
    </source>
</evidence>
<reference evidence="3" key="1">
    <citation type="submission" date="2023-07" db="EMBL/GenBank/DDBJ databases">
        <title>Two novel species in the genus Flavivirga.</title>
        <authorList>
            <person name="Kwon K."/>
        </authorList>
    </citation>
    <scope>NUCLEOTIDE SEQUENCE</scope>
    <source>
        <strain evidence="3">KACC 14158</strain>
    </source>
</reference>
<sequence length="403" mass="45870">MDQKTDILIIGGGIAGCIAAISLIDTYHVTLIDKLSEPKERIGESLAPAALRILKQLDLLDGMKNQLDPIYQTNFGMQSYWGSDQVHIVDHLRNPDGFVKNLNRKAFESYLRKSAEKRGVKCSWNTQLYKSTYLDSKWEVQVKSNDKNSENHSISASFVIDASGRQSHFARSLGVKRQIEDKLIACWITLPNNTENTMSTISASEHGWWYSSVVPNNKRIVAFHTDADLITKNEFKTTKSFLKLSKGNKEISELLKSNENTIEFQGTVAANSTKLEQVADQQWAALGDAAISFDPLSSQGMFHAMASALQLKELIIKFDFIADLNSQKMEKFKAAYTNQIEEIWKHYLKHKKIFYGVEMRWKEASFWRRRHDISDKVNVPMKSEKMLSAITNTSKDKRSNFTP</sequence>
<proteinExistence type="predicted"/>
<dbReference type="Pfam" id="PF01494">
    <property type="entry name" value="FAD_binding_3"/>
    <property type="match status" value="1"/>
</dbReference>
<keyword evidence="1" id="KW-1133">Transmembrane helix</keyword>
<dbReference type="InterPro" id="IPR036188">
    <property type="entry name" value="FAD/NAD-bd_sf"/>
</dbReference>
<accession>A0ABT8WKZ4</accession>
<dbReference type="RefSeq" id="WP_303300770.1">
    <property type="nucleotide sequence ID" value="NZ_BAABDA010000051.1"/>
</dbReference>
<keyword evidence="3" id="KW-0503">Monooxygenase</keyword>
<dbReference type="InterPro" id="IPR002938">
    <property type="entry name" value="FAD-bd"/>
</dbReference>
<dbReference type="Gene3D" id="3.30.9.100">
    <property type="match status" value="1"/>
</dbReference>
<feature type="domain" description="FAD-binding" evidence="2">
    <location>
        <begin position="4"/>
        <end position="313"/>
    </location>
</feature>
<feature type="transmembrane region" description="Helical" evidence="1">
    <location>
        <begin position="7"/>
        <end position="24"/>
    </location>
</feature>
<evidence type="ECO:0000259" key="2">
    <source>
        <dbReference type="Pfam" id="PF01494"/>
    </source>
</evidence>
<keyword evidence="1" id="KW-0812">Transmembrane</keyword>
<name>A0ABT8WKZ4_9FLAO</name>
<dbReference type="InterPro" id="IPR050816">
    <property type="entry name" value="Flavin-dep_Halogenase_NPB"/>
</dbReference>
<keyword evidence="4" id="KW-1185">Reference proteome</keyword>
<evidence type="ECO:0000313" key="4">
    <source>
        <dbReference type="Proteomes" id="UP001176806"/>
    </source>
</evidence>
<organism evidence="3 4">
    <name type="scientific">Flavivirga jejuensis</name>
    <dbReference type="NCBI Taxonomy" id="870487"/>
    <lineage>
        <taxon>Bacteria</taxon>
        <taxon>Pseudomonadati</taxon>
        <taxon>Bacteroidota</taxon>
        <taxon>Flavobacteriia</taxon>
        <taxon>Flavobacteriales</taxon>
        <taxon>Flavobacteriaceae</taxon>
        <taxon>Flavivirga</taxon>
    </lineage>
</organism>